<dbReference type="PROSITE" id="PS01180">
    <property type="entry name" value="CUB"/>
    <property type="match status" value="18"/>
</dbReference>
<dbReference type="Gene3D" id="2.10.25.10">
    <property type="entry name" value="Laminin"/>
    <property type="match status" value="6"/>
</dbReference>
<dbReference type="CDD" id="cd00054">
    <property type="entry name" value="EGF_CA"/>
    <property type="match status" value="5"/>
</dbReference>
<dbReference type="Proteomes" id="UP000053240">
    <property type="component" value="Unassembled WGS sequence"/>
</dbReference>
<evidence type="ECO:0000256" key="8">
    <source>
        <dbReference type="ARBA" id="ARBA00023180"/>
    </source>
</evidence>
<keyword evidence="2" id="KW-1003">Cell membrane</keyword>
<feature type="disulfide bond" evidence="10">
    <location>
        <begin position="210"/>
        <end position="219"/>
    </location>
</feature>
<evidence type="ECO:0000256" key="5">
    <source>
        <dbReference type="ARBA" id="ARBA00022737"/>
    </source>
</evidence>
<dbReference type="Pfam" id="PF00431">
    <property type="entry name" value="CUB"/>
    <property type="match status" value="17"/>
</dbReference>
<feature type="domain" description="CUB" evidence="12">
    <location>
        <begin position="1318"/>
        <end position="1446"/>
    </location>
</feature>
<feature type="domain" description="CUB" evidence="12">
    <location>
        <begin position="2287"/>
        <end position="2403"/>
    </location>
</feature>
<feature type="domain" description="CUB" evidence="12">
    <location>
        <begin position="2405"/>
        <end position="2531"/>
    </location>
</feature>
<dbReference type="InterPro" id="IPR018097">
    <property type="entry name" value="EGF_Ca-bd_CS"/>
</dbReference>
<dbReference type="KEGG" id="pmac:106710616"/>
<feature type="domain" description="CUB" evidence="12">
    <location>
        <begin position="1804"/>
        <end position="1914"/>
    </location>
</feature>
<keyword evidence="7 10" id="KW-1015">Disulfide bond</keyword>
<feature type="disulfide bond" evidence="10">
    <location>
        <begin position="167"/>
        <end position="176"/>
    </location>
</feature>
<feature type="domain" description="CUB" evidence="12">
    <location>
        <begin position="2044"/>
        <end position="2163"/>
    </location>
</feature>
<dbReference type="EMBL" id="KQ460397">
    <property type="protein sequence ID" value="KPJ15267.1"/>
    <property type="molecule type" value="Genomic_DNA"/>
</dbReference>
<dbReference type="FunFam" id="2.60.120.290:FF:000018">
    <property type="entry name" value="cubilin"/>
    <property type="match status" value="1"/>
</dbReference>
<feature type="domain" description="CUB" evidence="12">
    <location>
        <begin position="494"/>
        <end position="608"/>
    </location>
</feature>
<feature type="domain" description="CUB" evidence="12">
    <location>
        <begin position="1085"/>
        <end position="1200"/>
    </location>
</feature>
<dbReference type="PROSITE" id="PS01187">
    <property type="entry name" value="EGF_CA"/>
    <property type="match status" value="1"/>
</dbReference>
<feature type="domain" description="CUB" evidence="12">
    <location>
        <begin position="612"/>
        <end position="725"/>
    </location>
</feature>
<feature type="domain" description="EGF-like" evidence="13">
    <location>
        <begin position="141"/>
        <end position="177"/>
    </location>
</feature>
<feature type="domain" description="CUB" evidence="12">
    <location>
        <begin position="2535"/>
        <end position="2577"/>
    </location>
</feature>
<feature type="domain" description="CUB" evidence="12">
    <location>
        <begin position="2164"/>
        <end position="2283"/>
    </location>
</feature>
<dbReference type="InParanoid" id="A0A194RCD8"/>
<evidence type="ECO:0000313" key="14">
    <source>
        <dbReference type="EMBL" id="KPJ15267.1"/>
    </source>
</evidence>
<dbReference type="SMART" id="SM00179">
    <property type="entry name" value="EGF_CA"/>
    <property type="match status" value="6"/>
</dbReference>
<evidence type="ECO:0000259" key="13">
    <source>
        <dbReference type="PROSITE" id="PS50026"/>
    </source>
</evidence>
<feature type="domain" description="CUB" evidence="12">
    <location>
        <begin position="963"/>
        <end position="1079"/>
    </location>
</feature>
<accession>A0A194RCD8</accession>
<feature type="domain" description="CUB" evidence="12">
    <location>
        <begin position="1448"/>
        <end position="1559"/>
    </location>
</feature>
<comment type="caution">
    <text evidence="10">Lacks conserved residue(s) required for the propagation of feature annotation.</text>
</comment>
<comment type="subcellular location">
    <subcellularLocation>
        <location evidence="1">Cell membrane</location>
    </subcellularLocation>
</comment>
<feature type="domain" description="CUB" evidence="12">
    <location>
        <begin position="1681"/>
        <end position="1800"/>
    </location>
</feature>
<dbReference type="FunFam" id="2.10.25.10:FF:000260">
    <property type="entry name" value="Notch receptor 4"/>
    <property type="match status" value="1"/>
</dbReference>
<gene>
    <name evidence="14" type="ORF">RR48_09294</name>
</gene>
<keyword evidence="8" id="KW-0325">Glycoprotein</keyword>
<dbReference type="InterPro" id="IPR035914">
    <property type="entry name" value="Sperma_CUB_dom_sf"/>
</dbReference>
<keyword evidence="6" id="KW-0472">Membrane</keyword>
<dbReference type="FunFam" id="2.60.120.290:FF:000060">
    <property type="entry name" value="Cubilin homolog"/>
    <property type="match status" value="1"/>
</dbReference>
<feature type="disulfide bond" evidence="9">
    <location>
        <begin position="612"/>
        <end position="639"/>
    </location>
</feature>
<dbReference type="SUPFAM" id="SSF57196">
    <property type="entry name" value="EGF/Laminin"/>
    <property type="match status" value="3"/>
</dbReference>
<dbReference type="GO" id="GO:0005509">
    <property type="term" value="F:calcium ion binding"/>
    <property type="evidence" value="ECO:0007669"/>
    <property type="project" value="InterPro"/>
</dbReference>
<feature type="signal peptide" evidence="11">
    <location>
        <begin position="1"/>
        <end position="21"/>
    </location>
</feature>
<dbReference type="InterPro" id="IPR000859">
    <property type="entry name" value="CUB_dom"/>
</dbReference>
<dbReference type="SUPFAM" id="SSF57184">
    <property type="entry name" value="Growth factor receptor domain"/>
    <property type="match status" value="1"/>
</dbReference>
<feature type="disulfide bond" evidence="9">
    <location>
        <begin position="963"/>
        <end position="990"/>
    </location>
</feature>
<evidence type="ECO:0000256" key="10">
    <source>
        <dbReference type="PROSITE-ProRule" id="PRU00076"/>
    </source>
</evidence>
<organism evidence="14 15">
    <name type="scientific">Papilio machaon</name>
    <name type="common">Old World swallowtail butterfly</name>
    <dbReference type="NCBI Taxonomy" id="76193"/>
    <lineage>
        <taxon>Eukaryota</taxon>
        <taxon>Metazoa</taxon>
        <taxon>Ecdysozoa</taxon>
        <taxon>Arthropoda</taxon>
        <taxon>Hexapoda</taxon>
        <taxon>Insecta</taxon>
        <taxon>Pterygota</taxon>
        <taxon>Neoptera</taxon>
        <taxon>Endopterygota</taxon>
        <taxon>Lepidoptera</taxon>
        <taxon>Glossata</taxon>
        <taxon>Ditrysia</taxon>
        <taxon>Papilionoidea</taxon>
        <taxon>Papilionidae</taxon>
        <taxon>Papilioninae</taxon>
        <taxon>Papilio</taxon>
    </lineage>
</organism>
<name>A0A194RCD8_PAPMA</name>
<dbReference type="PROSITE" id="PS01186">
    <property type="entry name" value="EGF_2"/>
    <property type="match status" value="2"/>
</dbReference>
<keyword evidence="15" id="KW-1185">Reference proteome</keyword>
<protein>
    <submittedName>
        <fullName evidence="14">Cubilin</fullName>
    </submittedName>
</protein>
<dbReference type="PROSITE" id="PS00022">
    <property type="entry name" value="EGF_1"/>
    <property type="match status" value="4"/>
</dbReference>
<dbReference type="PROSITE" id="PS50026">
    <property type="entry name" value="EGF_3"/>
    <property type="match status" value="4"/>
</dbReference>
<feature type="disulfide bond" evidence="10">
    <location>
        <begin position="478"/>
        <end position="487"/>
    </location>
</feature>
<dbReference type="Pfam" id="PF00008">
    <property type="entry name" value="EGF"/>
    <property type="match status" value="4"/>
</dbReference>
<evidence type="ECO:0000256" key="1">
    <source>
        <dbReference type="ARBA" id="ARBA00004236"/>
    </source>
</evidence>
<dbReference type="FunFam" id="2.60.120.290:FF:000005">
    <property type="entry name" value="Procollagen C-endopeptidase enhancer 1"/>
    <property type="match status" value="3"/>
</dbReference>
<dbReference type="InterPro" id="IPR000742">
    <property type="entry name" value="EGF"/>
</dbReference>
<dbReference type="FunCoup" id="A0A194RCD8">
    <property type="interactions" value="1"/>
</dbReference>
<feature type="domain" description="EGF-like" evidence="13">
    <location>
        <begin position="411"/>
        <end position="447"/>
    </location>
</feature>
<dbReference type="CDD" id="cd22201">
    <property type="entry name" value="cubilin_NTD"/>
    <property type="match status" value="1"/>
</dbReference>
<evidence type="ECO:0000256" key="6">
    <source>
        <dbReference type="ARBA" id="ARBA00023136"/>
    </source>
</evidence>
<dbReference type="SMART" id="SM00181">
    <property type="entry name" value="EGF"/>
    <property type="match status" value="8"/>
</dbReference>
<keyword evidence="3 10" id="KW-0245">EGF-like domain</keyword>
<feature type="domain" description="EGF-like" evidence="13">
    <location>
        <begin position="179"/>
        <end position="220"/>
    </location>
</feature>
<feature type="domain" description="CUB" evidence="12">
    <location>
        <begin position="1915"/>
        <end position="2030"/>
    </location>
</feature>
<dbReference type="SUPFAM" id="SSF49854">
    <property type="entry name" value="Spermadhesin, CUB domain"/>
    <property type="match status" value="18"/>
</dbReference>
<dbReference type="PROSITE" id="PS00010">
    <property type="entry name" value="ASX_HYDROXYL"/>
    <property type="match status" value="2"/>
</dbReference>
<keyword evidence="5" id="KW-0677">Repeat</keyword>
<proteinExistence type="predicted"/>
<dbReference type="InterPro" id="IPR000152">
    <property type="entry name" value="EGF-type_Asp/Asn_hydroxyl_site"/>
</dbReference>
<dbReference type="PANTHER" id="PTHR24251">
    <property type="entry name" value="OVOCHYMASE-RELATED"/>
    <property type="match status" value="1"/>
</dbReference>
<dbReference type="CDD" id="cd00041">
    <property type="entry name" value="CUB"/>
    <property type="match status" value="17"/>
</dbReference>
<dbReference type="Gene3D" id="2.60.120.290">
    <property type="entry name" value="Spermadhesin, CUB domain"/>
    <property type="match status" value="17"/>
</dbReference>
<feature type="disulfide bond" evidence="9">
    <location>
        <begin position="2164"/>
        <end position="2191"/>
    </location>
</feature>
<dbReference type="InterPro" id="IPR009030">
    <property type="entry name" value="Growth_fac_rcpt_cys_sf"/>
</dbReference>
<feature type="domain" description="EGF-like" evidence="13">
    <location>
        <begin position="449"/>
        <end position="488"/>
    </location>
</feature>
<evidence type="ECO:0000256" key="11">
    <source>
        <dbReference type="SAM" id="SignalP"/>
    </source>
</evidence>
<evidence type="ECO:0000256" key="4">
    <source>
        <dbReference type="ARBA" id="ARBA00022729"/>
    </source>
</evidence>
<evidence type="ECO:0000256" key="9">
    <source>
        <dbReference type="PROSITE-ProRule" id="PRU00059"/>
    </source>
</evidence>
<dbReference type="InterPro" id="IPR001881">
    <property type="entry name" value="EGF-like_Ca-bd_dom"/>
</dbReference>
<evidence type="ECO:0000256" key="7">
    <source>
        <dbReference type="ARBA" id="ARBA00023157"/>
    </source>
</evidence>
<evidence type="ECO:0000256" key="3">
    <source>
        <dbReference type="ARBA" id="ARBA00022536"/>
    </source>
</evidence>
<feature type="domain" description="CUB" evidence="12">
    <location>
        <begin position="1563"/>
        <end position="1680"/>
    </location>
</feature>
<feature type="domain" description="CUB" evidence="12">
    <location>
        <begin position="844"/>
        <end position="959"/>
    </location>
</feature>
<dbReference type="InterPro" id="IPR049883">
    <property type="entry name" value="NOTCH1_EGF-like"/>
</dbReference>
<dbReference type="FunFam" id="2.60.120.290:FF:000013">
    <property type="entry name" value="Membrane frizzled-related protein"/>
    <property type="match status" value="5"/>
</dbReference>
<evidence type="ECO:0000259" key="12">
    <source>
        <dbReference type="PROSITE" id="PS01180"/>
    </source>
</evidence>
<dbReference type="Pfam" id="PF07645">
    <property type="entry name" value="EGF_CA"/>
    <property type="match status" value="2"/>
</dbReference>
<dbReference type="GO" id="GO:0005886">
    <property type="term" value="C:plasma membrane"/>
    <property type="evidence" value="ECO:0007669"/>
    <property type="project" value="UniProtKB-SubCell"/>
</dbReference>
<feature type="domain" description="CUB" evidence="12">
    <location>
        <begin position="731"/>
        <end position="843"/>
    </location>
</feature>
<dbReference type="SMART" id="SM00042">
    <property type="entry name" value="CUB"/>
    <property type="match status" value="17"/>
</dbReference>
<sequence>MLWIVIRFLFIISFYNVLIQCEVHQERPKIKTSNGDLILEPAFNKNIYLRRNGPKSSVYLGGLNVLNINTTSAPGSYQQASGSEFENDLQDINGISERLHRLENQNTPLSADLLINITLLSRKINRLNNRVSLLRTQMSRRVNNCESNPCRHGGTCLNLVTGYHCLCPSNWEGPKCEDDVNECRNFAGTDLGCQNGATCINRPGSYECLCRTGWFGLHCTRKAKDCSGGDFEMCGHGTCLTVTSGDGIKCICDQGWTTNGTGIACLTDVNECEQGARCSVNPRVECINLPGSFRCGSCPPGFEGNGYVCYDIDECLTLPNGGCSITPFVTCHNTIGSRICGPCPMGYQGDGVTCTWRGSCNINNGGCHPSARCVESRFSFTGTMGHCVCPDGMYGDGIGVHGCYVPNSGNITLQCEDNPCGEHGYCHSVRTGYTCICQKGFNGVHCENPENLCQSNPCQNGGSCRLDENSPGGFRCECTALYSGDLCQSHATLCGGVLNHEEGSIIYPLSNATYSHNARCAWVIHTIPEKVINVTFSKFNLESSPDCLYDFLQIHDGRSSASQLIGRFCGSQFPKGGTIVSSHNNLYFWFRSDQSIAKEGFALHWTSVNPVCGGEIDASTHGHISSPGSPGKYPPNRDCYWHLTTAIGKRIQLHFFALDIESHVNCSFDFLAIYDGGHIRDPLLEKYCNSTQPAPLQSAGSELLIHFHSDAYNSGFGFQIAYAPVEGIPGCGGYFTGDRGEITSPTYNGKYISNLKCEYKIKISEDTKIRINFVTFSLENSFRCKYDYVKIYDGPSSDSRFVGKFCGTSHPKSYTSSSNTLFIIFKSDHTMTSEGFKITYESICHKQLYGDSGIIKSPGYPFSYPENKVCEYIINAVPGKAIQLTFQDFNIENNSYSDCQYDNVEIRDGPDINSTLLGRFCGSEHLPPVQTSTFNIMYIRFKSDMSITGIGFYANYTTIDTECGGIHRETTGVISHPSDADTTYKNDQSCTWMVIAPEGMHIKITWDRFRLENQIRPSCTSDFVELYEIDDDNQRSLLGRYCGNTIPPALISSTNRLMIKFESDNSIKESGFALSYSFVDERSHCGAFLVKSHGYIYSPGWPHVYEPNRDCIWTITVPVGQQIKLNISQFDLERPIQDKCDLGDYLEIRNGATEKTPLIGKYCGKFKSKRIISAANSLYLHFHSDFYLTGRGFKIEWDGTITGCGGTLTSAYGSISSPNYPNNYNENAECFYRIVTSAGSRIRISFTELDLETTRHCTDDYVEIFDGRDTSAVSLGKHCEMSKALRNIETSGNYAYIKFRSDFYISSKGFLLNYNTICQCNLTGNFGVIESPGYPSNYPHYANCLWTITVPRGNKINVTFTHFDIFKTNRNFAWRRLDFYVVRTHVDTCDTDFVQISETDGTSVTEKLCGSTLPKQINVQNNILNIKFKSGGYFTRSGFRLEWVKDGCGGHIQKLFGSLSLDKRMTVAETEINCEWIIETPLGTSATITFTDLYMYDSKNCTVDAIEVYNGQSVDAPLITKICHRYLGQVEGSSNVLLVRFIKNSSLRNVFFRSHFDSFRSGCGGKIMAHSGMIYSKNYPKNYDDNLDCIWSLIVPKNHRIKLNMLEFDLYSEDNEDSSYCGDKINIYETSNILNSNYTYHVCPKTNISEIVSQSNELSLQFLTNDYGTAKGFKASFEMICGARIKAASDGVINNKFLQESNETCTWTLLAPTPSLKIKLTITHMSIPKYTLDGTNTSRSCPTSFLRILDGDGEDSPLIDEYCGNKVPPMIVSHGSAMTIQLGSYVGKIAGKFSAHYTTLSSACGGILTSEEGTIASPNYPLSYPPESDCEWILSTSPGNKVYITFEELNLEYSEGCNEDYLEVREDNGGGRLIGVFCGNVLPTNTTSASKLYIKFHSDSKDSSRGFLIHYGFLHGNNIFGLTRGEITSPLYPNIYEGRAEYTWRITVKNPSTIALHIDKLEIHNQGTTCQNYLAFYDGYNEEAPLLEEMCGIITNQIKSLKTISGMVYIKLHLEESNIGSLFHLHWEQADEDEGIEMGDKPNCGFNHTEIVAPGRSVNFTSPNYPLPYDNDLHCVWVFKSTVGRHLSLSFQDFSLEETPNCFADKVNIFSSNSLDQWTLLKENVCENEVIKVSMKASTYLKVQFKTDSSVTQKGFSAKVSSMCGGELLNSGVIEPTWFDMQNIFSHMIRCEWKLKVRPGRNVKIVFEHFNITSSDCSSYVIIHNGETKDSPLLGDGRYCGYAHEKLSELTSSTNAIFISSVIHVSRDSFGTFKNFKIRFEELNVVCGVTTSLDVDHRWEVISSPNYPSVPPSYTECVWVFIGPPGEILRIDFIERFDLEKSDSCASEYIEIREGSTRISPVKGRYCGDKPGTIKTSNNIMYIKYSTQLSEPRNGFKANISIDVCGGTIVASEGTLMSPGYPHMPVLPYGTICKWIIIGPSVFSIKLQLKDFNIPDSVEPCATKLTISENSIPVNNTVTILKEYCNDDIEEYSTPIESFTNQVIVALSIGKPNDWDQISDNRGFKLTFSSWRPTCGGTVTTSEGFLTTPGYPRLTTLRFCQWKIKLPNSNRRVRLES</sequence>
<feature type="domain" description="CUB" evidence="12">
    <location>
        <begin position="1204"/>
        <end position="1317"/>
    </location>
</feature>
<evidence type="ECO:0000256" key="2">
    <source>
        <dbReference type="ARBA" id="ARBA00022475"/>
    </source>
</evidence>
<feature type="disulfide bond" evidence="10">
    <location>
        <begin position="437"/>
        <end position="446"/>
    </location>
</feature>
<feature type="chain" id="PRO_5008265086" evidence="11">
    <location>
        <begin position="22"/>
        <end position="2577"/>
    </location>
</feature>
<keyword evidence="4 11" id="KW-0732">Signal</keyword>
<evidence type="ECO:0000313" key="15">
    <source>
        <dbReference type="Proteomes" id="UP000053240"/>
    </source>
</evidence>
<reference evidence="14 15" key="1">
    <citation type="journal article" date="2015" name="Nat. Commun.">
        <title>Outbred genome sequencing and CRISPR/Cas9 gene editing in butterflies.</title>
        <authorList>
            <person name="Li X."/>
            <person name="Fan D."/>
            <person name="Zhang W."/>
            <person name="Liu G."/>
            <person name="Zhang L."/>
            <person name="Zhao L."/>
            <person name="Fang X."/>
            <person name="Chen L."/>
            <person name="Dong Y."/>
            <person name="Chen Y."/>
            <person name="Ding Y."/>
            <person name="Zhao R."/>
            <person name="Feng M."/>
            <person name="Zhu Y."/>
            <person name="Feng Y."/>
            <person name="Jiang X."/>
            <person name="Zhu D."/>
            <person name="Xiang H."/>
            <person name="Feng X."/>
            <person name="Li S."/>
            <person name="Wang J."/>
            <person name="Zhang G."/>
            <person name="Kronforst M.R."/>
            <person name="Wang W."/>
        </authorList>
    </citation>
    <scope>NUCLEOTIDE SEQUENCE [LARGE SCALE GENOMIC DNA]</scope>
    <source>
        <strain evidence="14">Ya'a_city_454_Pm</strain>
        <tissue evidence="14">Whole body</tissue>
    </source>
</reference>
<dbReference type="FunFam" id="2.10.25.10:FF:000109">
    <property type="entry name" value="Notch homolog 4, [Drosophila]"/>
    <property type="match status" value="1"/>
</dbReference>